<dbReference type="SUPFAM" id="SSF51735">
    <property type="entry name" value="NAD(P)-binding Rossmann-fold domains"/>
    <property type="match status" value="1"/>
</dbReference>
<dbReference type="PANTHER" id="PTHR43377:SF1">
    <property type="entry name" value="BILIVERDIN REDUCTASE A"/>
    <property type="match status" value="1"/>
</dbReference>
<name>A0A6J6BGY5_9ZZZZ</name>
<evidence type="ECO:0000259" key="3">
    <source>
        <dbReference type="Pfam" id="PF22725"/>
    </source>
</evidence>
<dbReference type="SUPFAM" id="SSF55347">
    <property type="entry name" value="Glyceraldehyde-3-phosphate dehydrogenase-like, C-terminal domain"/>
    <property type="match status" value="1"/>
</dbReference>
<feature type="domain" description="GFO/IDH/MocA-like oxidoreductase" evidence="3">
    <location>
        <begin position="129"/>
        <end position="232"/>
    </location>
</feature>
<dbReference type="Gene3D" id="3.30.360.10">
    <property type="entry name" value="Dihydrodipicolinate Reductase, domain 2"/>
    <property type="match status" value="1"/>
</dbReference>
<proteinExistence type="predicted"/>
<dbReference type="InterPro" id="IPR036291">
    <property type="entry name" value="NAD(P)-bd_dom_sf"/>
</dbReference>
<reference evidence="4" key="1">
    <citation type="submission" date="2020-05" db="EMBL/GenBank/DDBJ databases">
        <authorList>
            <person name="Chiriac C."/>
            <person name="Salcher M."/>
            <person name="Ghai R."/>
            <person name="Kavagutti S V."/>
        </authorList>
    </citation>
    <scope>NUCLEOTIDE SEQUENCE</scope>
</reference>
<evidence type="ECO:0000259" key="2">
    <source>
        <dbReference type="Pfam" id="PF01408"/>
    </source>
</evidence>
<feature type="compositionally biased region" description="Polar residues" evidence="1">
    <location>
        <begin position="325"/>
        <end position="335"/>
    </location>
</feature>
<dbReference type="InterPro" id="IPR051450">
    <property type="entry name" value="Gfo/Idh/MocA_Oxidoreductases"/>
</dbReference>
<dbReference type="PANTHER" id="PTHR43377">
    <property type="entry name" value="BILIVERDIN REDUCTASE A"/>
    <property type="match status" value="1"/>
</dbReference>
<dbReference type="GO" id="GO:0000166">
    <property type="term" value="F:nucleotide binding"/>
    <property type="evidence" value="ECO:0007669"/>
    <property type="project" value="InterPro"/>
</dbReference>
<organism evidence="4">
    <name type="scientific">freshwater metagenome</name>
    <dbReference type="NCBI Taxonomy" id="449393"/>
    <lineage>
        <taxon>unclassified sequences</taxon>
        <taxon>metagenomes</taxon>
        <taxon>ecological metagenomes</taxon>
    </lineage>
</organism>
<gene>
    <name evidence="4" type="ORF">UFOPK1495_00033</name>
</gene>
<dbReference type="AlphaFoldDB" id="A0A6J6BGY5"/>
<feature type="domain" description="Gfo/Idh/MocA-like oxidoreductase N-terminal" evidence="2">
    <location>
        <begin position="2"/>
        <end position="103"/>
    </location>
</feature>
<dbReference type="Pfam" id="PF01408">
    <property type="entry name" value="GFO_IDH_MocA"/>
    <property type="match status" value="1"/>
</dbReference>
<dbReference type="EMBL" id="CAEZSU010000002">
    <property type="protein sequence ID" value="CAB4538261.1"/>
    <property type="molecule type" value="Genomic_DNA"/>
</dbReference>
<dbReference type="Gene3D" id="3.40.50.720">
    <property type="entry name" value="NAD(P)-binding Rossmann-like Domain"/>
    <property type="match status" value="1"/>
</dbReference>
<accession>A0A6J6BGY5</accession>
<evidence type="ECO:0000256" key="1">
    <source>
        <dbReference type="SAM" id="MobiDB-lite"/>
    </source>
</evidence>
<feature type="region of interest" description="Disordered" evidence="1">
    <location>
        <begin position="309"/>
        <end position="335"/>
    </location>
</feature>
<dbReference type="InterPro" id="IPR000683">
    <property type="entry name" value="Gfo/Idh/MocA-like_OxRdtase_N"/>
</dbReference>
<evidence type="ECO:0000313" key="4">
    <source>
        <dbReference type="EMBL" id="CAB4538261.1"/>
    </source>
</evidence>
<protein>
    <submittedName>
        <fullName evidence="4">Unannotated protein</fullName>
    </submittedName>
</protein>
<sequence length="335" mass="34876">MKLAFAGAGTISVVHAMAAAAVEAEIVAVASRTSERATERAGQVGAAVVAFEDLPAGADAVVVCTPPDRHTADTLQALRARAVVLVEKPLATTLAEADAIVDAGGQVIYAENLAFSPLVVATNELVRGIGAPNFIEIRQLSPRPSWGEFLDPARGGGVLFDLGSHAVALALLLAGADAPVSVEATMSHSADIDVDDAAEVLITFASGMRARIETNWTNPHAVWDIQVSSDSGVVRTELMPQPGIEHNGEPVALPALASAADPHLEHYGYIDQMLTLRDVVGGAPSPIDARFGRRVLDVLSAAYAAARKPGSSESLPFSGPRNRTPHQLWSDTVGP</sequence>
<dbReference type="Pfam" id="PF22725">
    <property type="entry name" value="GFO_IDH_MocA_C3"/>
    <property type="match status" value="1"/>
</dbReference>
<dbReference type="InterPro" id="IPR055170">
    <property type="entry name" value="GFO_IDH_MocA-like_dom"/>
</dbReference>